<dbReference type="Proteomes" id="UP000215914">
    <property type="component" value="Unassembled WGS sequence"/>
</dbReference>
<evidence type="ECO:0000256" key="1">
    <source>
        <dbReference type="SAM" id="MobiDB-lite"/>
    </source>
</evidence>
<dbReference type="EMBL" id="MNCJ02000330">
    <property type="protein sequence ID" value="KAF5765341.1"/>
    <property type="molecule type" value="Genomic_DNA"/>
</dbReference>
<proteinExistence type="predicted"/>
<gene>
    <name evidence="2" type="ORF">HanXRQr2_Chr15g0702671</name>
</gene>
<dbReference type="Gramene" id="mRNA:HanXRQr2_Chr15g0702671">
    <property type="protein sequence ID" value="CDS:HanXRQr2_Chr15g0702671.1"/>
    <property type="gene ID" value="HanXRQr2_Chr15g0702671"/>
</dbReference>
<evidence type="ECO:0000313" key="2">
    <source>
        <dbReference type="EMBL" id="KAF5765341.1"/>
    </source>
</evidence>
<evidence type="ECO:0000313" key="3">
    <source>
        <dbReference type="Proteomes" id="UP000215914"/>
    </source>
</evidence>
<reference evidence="2" key="1">
    <citation type="journal article" date="2017" name="Nature">
        <title>The sunflower genome provides insights into oil metabolism, flowering and Asterid evolution.</title>
        <authorList>
            <person name="Badouin H."/>
            <person name="Gouzy J."/>
            <person name="Grassa C.J."/>
            <person name="Murat F."/>
            <person name="Staton S.E."/>
            <person name="Cottret L."/>
            <person name="Lelandais-Briere C."/>
            <person name="Owens G.L."/>
            <person name="Carrere S."/>
            <person name="Mayjonade B."/>
            <person name="Legrand L."/>
            <person name="Gill N."/>
            <person name="Kane N.C."/>
            <person name="Bowers J.E."/>
            <person name="Hubner S."/>
            <person name="Bellec A."/>
            <person name="Berard A."/>
            <person name="Berges H."/>
            <person name="Blanchet N."/>
            <person name="Boniface M.C."/>
            <person name="Brunel D."/>
            <person name="Catrice O."/>
            <person name="Chaidir N."/>
            <person name="Claudel C."/>
            <person name="Donnadieu C."/>
            <person name="Faraut T."/>
            <person name="Fievet G."/>
            <person name="Helmstetter N."/>
            <person name="King M."/>
            <person name="Knapp S.J."/>
            <person name="Lai Z."/>
            <person name="Le Paslier M.C."/>
            <person name="Lippi Y."/>
            <person name="Lorenzon L."/>
            <person name="Mandel J.R."/>
            <person name="Marage G."/>
            <person name="Marchand G."/>
            <person name="Marquand E."/>
            <person name="Bret-Mestries E."/>
            <person name="Morien E."/>
            <person name="Nambeesan S."/>
            <person name="Nguyen T."/>
            <person name="Pegot-Espagnet P."/>
            <person name="Pouilly N."/>
            <person name="Raftis F."/>
            <person name="Sallet E."/>
            <person name="Schiex T."/>
            <person name="Thomas J."/>
            <person name="Vandecasteele C."/>
            <person name="Vares D."/>
            <person name="Vear F."/>
            <person name="Vautrin S."/>
            <person name="Crespi M."/>
            <person name="Mangin B."/>
            <person name="Burke J.M."/>
            <person name="Salse J."/>
            <person name="Munos S."/>
            <person name="Vincourt P."/>
            <person name="Rieseberg L.H."/>
            <person name="Langlade N.B."/>
        </authorList>
    </citation>
    <scope>NUCLEOTIDE SEQUENCE</scope>
    <source>
        <tissue evidence="2">Leaves</tissue>
    </source>
</reference>
<feature type="compositionally biased region" description="Basic and acidic residues" evidence="1">
    <location>
        <begin position="72"/>
        <end position="84"/>
    </location>
</feature>
<keyword evidence="3" id="KW-1185">Reference proteome</keyword>
<sequence length="105" mass="12024">MKTLTLTLSLSFSTQKPHILFKFSPTLAPFNLVFALQVHQVQTLTLNTLHHTHLPLQIDERPTTTPPPWRWQRQDREMDSERGPTADSHISGGVGWCRVAARVRE</sequence>
<protein>
    <submittedName>
        <fullName evidence="2">Uncharacterized protein</fullName>
    </submittedName>
</protein>
<feature type="region of interest" description="Disordered" evidence="1">
    <location>
        <begin position="57"/>
        <end position="90"/>
    </location>
</feature>
<comment type="caution">
    <text evidence="2">The sequence shown here is derived from an EMBL/GenBank/DDBJ whole genome shotgun (WGS) entry which is preliminary data.</text>
</comment>
<dbReference type="AlphaFoldDB" id="A0A9K3H3Q6"/>
<accession>A0A9K3H3Q6</accession>
<reference evidence="2" key="2">
    <citation type="submission" date="2020-06" db="EMBL/GenBank/DDBJ databases">
        <title>Helianthus annuus Genome sequencing and assembly Release 2.</title>
        <authorList>
            <person name="Gouzy J."/>
            <person name="Langlade N."/>
            <person name="Munos S."/>
        </authorList>
    </citation>
    <scope>NUCLEOTIDE SEQUENCE</scope>
    <source>
        <tissue evidence="2">Leaves</tissue>
    </source>
</reference>
<name>A0A9K3H3Q6_HELAN</name>
<organism evidence="2 3">
    <name type="scientific">Helianthus annuus</name>
    <name type="common">Common sunflower</name>
    <dbReference type="NCBI Taxonomy" id="4232"/>
    <lineage>
        <taxon>Eukaryota</taxon>
        <taxon>Viridiplantae</taxon>
        <taxon>Streptophyta</taxon>
        <taxon>Embryophyta</taxon>
        <taxon>Tracheophyta</taxon>
        <taxon>Spermatophyta</taxon>
        <taxon>Magnoliopsida</taxon>
        <taxon>eudicotyledons</taxon>
        <taxon>Gunneridae</taxon>
        <taxon>Pentapetalae</taxon>
        <taxon>asterids</taxon>
        <taxon>campanulids</taxon>
        <taxon>Asterales</taxon>
        <taxon>Asteraceae</taxon>
        <taxon>Asteroideae</taxon>
        <taxon>Heliantheae alliance</taxon>
        <taxon>Heliantheae</taxon>
        <taxon>Helianthus</taxon>
    </lineage>
</organism>